<gene>
    <name evidence="2" type="ORF">CCAP1982_LOCUS3157</name>
</gene>
<name>A0A811UAK1_CERCA</name>
<keyword evidence="1" id="KW-1133">Transmembrane helix</keyword>
<keyword evidence="3" id="KW-1185">Reference proteome</keyword>
<keyword evidence="1" id="KW-0472">Membrane</keyword>
<accession>A0A811UAK1</accession>
<proteinExistence type="predicted"/>
<evidence type="ECO:0000256" key="1">
    <source>
        <dbReference type="SAM" id="Phobius"/>
    </source>
</evidence>
<keyword evidence="1" id="KW-0812">Transmembrane</keyword>
<organism evidence="2 3">
    <name type="scientific">Ceratitis capitata</name>
    <name type="common">Mediterranean fruit fly</name>
    <name type="synonym">Tephritis capitata</name>
    <dbReference type="NCBI Taxonomy" id="7213"/>
    <lineage>
        <taxon>Eukaryota</taxon>
        <taxon>Metazoa</taxon>
        <taxon>Ecdysozoa</taxon>
        <taxon>Arthropoda</taxon>
        <taxon>Hexapoda</taxon>
        <taxon>Insecta</taxon>
        <taxon>Pterygota</taxon>
        <taxon>Neoptera</taxon>
        <taxon>Endopterygota</taxon>
        <taxon>Diptera</taxon>
        <taxon>Brachycera</taxon>
        <taxon>Muscomorpha</taxon>
        <taxon>Tephritoidea</taxon>
        <taxon>Tephritidae</taxon>
        <taxon>Ceratitis</taxon>
        <taxon>Ceratitis</taxon>
    </lineage>
</organism>
<evidence type="ECO:0000313" key="2">
    <source>
        <dbReference type="EMBL" id="CAD6994405.1"/>
    </source>
</evidence>
<feature type="transmembrane region" description="Helical" evidence="1">
    <location>
        <begin position="20"/>
        <end position="39"/>
    </location>
</feature>
<dbReference type="Proteomes" id="UP000606786">
    <property type="component" value="Unassembled WGS sequence"/>
</dbReference>
<reference evidence="2" key="1">
    <citation type="submission" date="2020-11" db="EMBL/GenBank/DDBJ databases">
        <authorList>
            <person name="Whitehead M."/>
        </authorList>
    </citation>
    <scope>NUCLEOTIDE SEQUENCE</scope>
    <source>
        <strain evidence="2">EGII</strain>
    </source>
</reference>
<comment type="caution">
    <text evidence="2">The sequence shown here is derived from an EMBL/GenBank/DDBJ whole genome shotgun (WGS) entry which is preliminary data.</text>
</comment>
<dbReference type="EMBL" id="CAJHJT010000001">
    <property type="protein sequence ID" value="CAD6994405.1"/>
    <property type="molecule type" value="Genomic_DNA"/>
</dbReference>
<dbReference type="AlphaFoldDB" id="A0A811UAK1"/>
<protein>
    <submittedName>
        <fullName evidence="2">(Mediterranean fruit fly) hypothetical protein</fullName>
    </submittedName>
</protein>
<sequence length="84" mass="9631">MYVGMSIPTNMSLLRPEWAIMFGIKIWCAPFSDAGWRLLMCRKQATTRMSLASALSWRVEYQFLIFSPPLTQRGAAGRHFQCSL</sequence>
<evidence type="ECO:0000313" key="3">
    <source>
        <dbReference type="Proteomes" id="UP000606786"/>
    </source>
</evidence>